<feature type="transmembrane region" description="Helical" evidence="9">
    <location>
        <begin position="702"/>
        <end position="721"/>
    </location>
</feature>
<keyword evidence="8 9" id="KW-0472">Membrane</keyword>
<comment type="subcellular location">
    <subcellularLocation>
        <location evidence="1 9">Cell membrane</location>
        <topology evidence="1 9">Multi-pass membrane protein</topology>
    </subcellularLocation>
</comment>
<dbReference type="Gene3D" id="3.30.1360.200">
    <property type="match status" value="1"/>
</dbReference>
<evidence type="ECO:0000256" key="3">
    <source>
        <dbReference type="ARBA" id="ARBA00022475"/>
    </source>
</evidence>
<keyword evidence="5 9" id="KW-0653">Protein transport</keyword>
<feature type="transmembrane region" description="Helical" evidence="9">
    <location>
        <begin position="646"/>
        <end position="665"/>
    </location>
</feature>
<comment type="caution">
    <text evidence="9">Lacks conserved residue(s) required for the propagation of feature annotation.</text>
</comment>
<dbReference type="FunFam" id="1.20.1640.10:FF:000004">
    <property type="entry name" value="Protein translocase subunit SecD"/>
    <property type="match status" value="1"/>
</dbReference>
<dbReference type="GO" id="GO:0043952">
    <property type="term" value="P:protein transport by the Sec complex"/>
    <property type="evidence" value="ECO:0007669"/>
    <property type="project" value="UniProtKB-UniRule"/>
</dbReference>
<evidence type="ECO:0000259" key="12">
    <source>
        <dbReference type="Pfam" id="PF21760"/>
    </source>
</evidence>
<evidence type="ECO:0000313" key="14">
    <source>
        <dbReference type="EMBL" id="HJD52455.1"/>
    </source>
</evidence>
<dbReference type="InterPro" id="IPR022645">
    <property type="entry name" value="SecD/SecF_bac"/>
</dbReference>
<dbReference type="PRINTS" id="PR01755">
    <property type="entry name" value="SECFTRNLCASE"/>
</dbReference>
<evidence type="ECO:0000256" key="8">
    <source>
        <dbReference type="ARBA" id="ARBA00023136"/>
    </source>
</evidence>
<comment type="function">
    <text evidence="9">Part of the Sec protein translocase complex. Interacts with the SecYEG preprotein conducting channel. SecDF uses the proton motive force (PMF) to complete protein translocation after the ATP-dependent function of SecA.</text>
</comment>
<feature type="transmembrane region" description="Helical" evidence="9">
    <location>
        <begin position="867"/>
        <end position="889"/>
    </location>
</feature>
<evidence type="ECO:0000256" key="10">
    <source>
        <dbReference type="HAMAP-Rule" id="MF_01464"/>
    </source>
</evidence>
<keyword evidence="6 9" id="KW-1133">Transmembrane helix</keyword>
<dbReference type="GO" id="GO:0006605">
    <property type="term" value="P:protein targeting"/>
    <property type="evidence" value="ECO:0007669"/>
    <property type="project" value="UniProtKB-UniRule"/>
</dbReference>
<comment type="subunit">
    <text evidence="10">Forms a complex with SecD. Part of the essential Sec protein translocation apparatus which comprises SecA, SecYEG and auxiliary proteins SecDF. Other proteins may also be involved.</text>
</comment>
<dbReference type="SUPFAM" id="SSF82866">
    <property type="entry name" value="Multidrug efflux transporter AcrB transmembrane domain"/>
    <property type="match status" value="2"/>
</dbReference>
<dbReference type="Pfam" id="PF02355">
    <property type="entry name" value="SecD_SecF_C"/>
    <property type="match status" value="2"/>
</dbReference>
<dbReference type="Proteomes" id="UP000787625">
    <property type="component" value="Unassembled WGS sequence"/>
</dbReference>
<dbReference type="NCBIfam" id="TIGR01129">
    <property type="entry name" value="secD"/>
    <property type="match status" value="1"/>
</dbReference>
<dbReference type="InterPro" id="IPR055344">
    <property type="entry name" value="SecD_SecF_C_bact"/>
</dbReference>
<comment type="similarity">
    <text evidence="10">Belongs to the SecD/SecF family. SecF subfamily.</text>
</comment>
<dbReference type="InterPro" id="IPR022646">
    <property type="entry name" value="SecD/SecF_CS"/>
</dbReference>
<dbReference type="InterPro" id="IPR005665">
    <property type="entry name" value="SecF_bac"/>
</dbReference>
<dbReference type="InterPro" id="IPR022813">
    <property type="entry name" value="SecD/SecF_arch_bac"/>
</dbReference>
<comment type="similarity">
    <text evidence="9">Belongs to the SecD/SecF family. SecD subfamily.</text>
</comment>
<dbReference type="Pfam" id="PF21760">
    <property type="entry name" value="SecD_1st"/>
    <property type="match status" value="1"/>
</dbReference>
<dbReference type="InterPro" id="IPR048634">
    <property type="entry name" value="SecD_SecF_C"/>
</dbReference>
<dbReference type="AlphaFoldDB" id="A0A9D2UHD6"/>
<dbReference type="Gene3D" id="3.30.70.3220">
    <property type="match status" value="1"/>
</dbReference>
<dbReference type="Pfam" id="PF22599">
    <property type="entry name" value="SecDF_P1_head"/>
    <property type="match status" value="1"/>
</dbReference>
<dbReference type="GO" id="GO:0065002">
    <property type="term" value="P:intracellular protein transmembrane transport"/>
    <property type="evidence" value="ECO:0007669"/>
    <property type="project" value="UniProtKB-UniRule"/>
</dbReference>
<reference evidence="14" key="2">
    <citation type="submission" date="2021-04" db="EMBL/GenBank/DDBJ databases">
        <authorList>
            <person name="Gilroy R."/>
        </authorList>
    </citation>
    <scope>NUCLEOTIDE SEQUENCE</scope>
    <source>
        <strain evidence="14">MalCec1-1739</strain>
    </source>
</reference>
<evidence type="ECO:0000259" key="11">
    <source>
        <dbReference type="Pfam" id="PF02355"/>
    </source>
</evidence>
<feature type="domain" description="Protein export membrane protein SecD/SecF C-terminal" evidence="11">
    <location>
        <begin position="496"/>
        <end position="665"/>
    </location>
</feature>
<dbReference type="NCBIfam" id="TIGR00916">
    <property type="entry name" value="2A0604s01"/>
    <property type="match status" value="1"/>
</dbReference>
<feature type="transmembrane region" description="Helical" evidence="9">
    <location>
        <begin position="7"/>
        <end position="26"/>
    </location>
</feature>
<feature type="domain" description="SecDF P1 head subdomain" evidence="13">
    <location>
        <begin position="400"/>
        <end position="495"/>
    </location>
</feature>
<feature type="transmembrane region" description="Helical" evidence="9">
    <location>
        <begin position="610"/>
        <end position="634"/>
    </location>
</feature>
<feature type="transmembrane region" description="Helical" evidence="9">
    <location>
        <begin position="518"/>
        <end position="539"/>
    </location>
</feature>
<comment type="caution">
    <text evidence="14">The sequence shown here is derived from an EMBL/GenBank/DDBJ whole genome shotgun (WGS) entry which is preliminary data.</text>
</comment>
<dbReference type="NCBIfam" id="NF009585">
    <property type="entry name" value="PRK13024.1-5"/>
    <property type="match status" value="1"/>
</dbReference>
<dbReference type="InterPro" id="IPR048631">
    <property type="entry name" value="SecD_1st"/>
</dbReference>
<keyword evidence="2 9" id="KW-0813">Transport</keyword>
<dbReference type="Pfam" id="PF07549">
    <property type="entry name" value="Sec_GG"/>
    <property type="match status" value="1"/>
</dbReference>
<proteinExistence type="inferred from homology"/>
<feature type="transmembrane region" description="Helical" evidence="9">
    <location>
        <begin position="953"/>
        <end position="971"/>
    </location>
</feature>
<sequence length="1024" mass="112332">MQNNGIVNGIVKVFAVLFALVCLYYISFSFVSGHYENKAREYALAKGGDSKEIEKAQQAYLDSMANEQVWLWQTLKQCRERELGLGLDLKGGMNVILEVSVPDVLRALAVDNPGETFETALTTAEQKAKNSQDDVITIFVNEFKAASPDTPLASVFASQRLKEKVMQNTPDNEVINVLRSEVGAAIDNSFTVLRTRIDRFGVVQPNIQKLESGLGRIMVELPGVKEPQRVRDLLSSSATLEFWETFTPAEVYNDLVAANDKVRNLLAAEATNDSMVADETTNADEVAEQKADTAIEADTTATDVAKSLLAGAEDQTSETEVSAQDALQNPIFSLLLNVSRANQGCVVGYADGKNRDQLDQYFDMANLRKDLSLKWGVKPEFVEGGKEYYALYAINVRGGKAPLTGDVVVDATDEYDNFSRPCVGMTMNTEGARKWAQLTGDNVNRCIAIVLDNYVYSAPNVSDKITGGRSSISGSFTVDETKDLANVLKSGKMPARTNIVNEEIVGPSLGQASINQGILSFVVAIVLLMAYMCIMYGVIPGMVANLALIFNIFFTVGVLASFQAALTLSGIAGMVLTLGMAVDANVLIYERTKEELRAGKNVRRALEDGYSNAFSAIFDSNITSLITAIILFNFGTGPIRGFATTLMIGIIISFFTAVFLTRVIYSARMKRDKWLNLTFTSRLTRKHVDYKYRFMESSKKSFIVWGIVFLACVVSFAVRGLKGGIDFTGGYNYVVTFEMKVKPEQVEDLLRAEMPEGTAVQVLALGTDGKTVRISTNYRIDESVDGIDAEIEHFIYEALRDGKLLTKNISYETFVDRENHTGGSIVSSTKVGPSIASDVKASAIWSVVLSLIAIGLYILLRFSNLSFSLGSTIALIFDTTFILGAYSMLQGVLPFSMEMDQTFIGAILTAIGYSINDKVVVFDRIREYLKLYPKRNTFKLFNDSLNTTLSRTVNTSFSTLIVLLCIFILGGDSIRSFSFAMILGVTFGTLSSIFIAAPIAYYFYGKKKKVMTPVVEEAAAPKAE</sequence>
<feature type="transmembrane region" description="Helical" evidence="9">
    <location>
        <begin position="843"/>
        <end position="860"/>
    </location>
</feature>
<dbReference type="GO" id="GO:0015450">
    <property type="term" value="F:protein-transporting ATPase activity"/>
    <property type="evidence" value="ECO:0007669"/>
    <property type="project" value="InterPro"/>
</dbReference>
<feature type="transmembrane region" description="Helical" evidence="9">
    <location>
        <begin position="546"/>
        <end position="565"/>
    </location>
</feature>
<gene>
    <name evidence="14" type="primary">secDF</name>
    <name evidence="9" type="synonym">secD</name>
    <name evidence="10" type="synonym">secF</name>
    <name evidence="14" type="ORF">IAA93_01825</name>
</gene>
<evidence type="ECO:0000256" key="6">
    <source>
        <dbReference type="ARBA" id="ARBA00022989"/>
    </source>
</evidence>
<feature type="domain" description="Protein translocase subunit SecDF P1" evidence="12">
    <location>
        <begin position="187"/>
        <end position="244"/>
    </location>
</feature>
<evidence type="ECO:0000313" key="15">
    <source>
        <dbReference type="Proteomes" id="UP000787625"/>
    </source>
</evidence>
<evidence type="ECO:0000256" key="7">
    <source>
        <dbReference type="ARBA" id="ARBA00023010"/>
    </source>
</evidence>
<keyword evidence="7 9" id="KW-0811">Translocation</keyword>
<keyword evidence="4 9" id="KW-0812">Transmembrane</keyword>
<dbReference type="PANTHER" id="PTHR30081:SF1">
    <property type="entry name" value="PROTEIN TRANSLOCASE SUBUNIT SECD"/>
    <property type="match status" value="1"/>
</dbReference>
<dbReference type="NCBIfam" id="TIGR00966">
    <property type="entry name" value="transloc_SecF"/>
    <property type="match status" value="1"/>
</dbReference>
<dbReference type="HAMAP" id="MF_01463_B">
    <property type="entry name" value="SecD_B"/>
    <property type="match status" value="1"/>
</dbReference>
<reference evidence="14" key="1">
    <citation type="journal article" date="2021" name="PeerJ">
        <title>Extensive microbial diversity within the chicken gut microbiome revealed by metagenomics and culture.</title>
        <authorList>
            <person name="Gilroy R."/>
            <person name="Ravi A."/>
            <person name="Getino M."/>
            <person name="Pursley I."/>
            <person name="Horton D.L."/>
            <person name="Alikhan N.F."/>
            <person name="Baker D."/>
            <person name="Gharbi K."/>
            <person name="Hall N."/>
            <person name="Watson M."/>
            <person name="Adriaenssens E.M."/>
            <person name="Foster-Nyarko E."/>
            <person name="Jarju S."/>
            <person name="Secka A."/>
            <person name="Antonio M."/>
            <person name="Oren A."/>
            <person name="Chaudhuri R.R."/>
            <person name="La Ragione R."/>
            <person name="Hildebrand F."/>
            <person name="Pallen M.J."/>
        </authorList>
    </citation>
    <scope>NUCLEOTIDE SEQUENCE</scope>
    <source>
        <strain evidence="14">MalCec1-1739</strain>
    </source>
</reference>
<keyword evidence="3 9" id="KW-1003">Cell membrane</keyword>
<evidence type="ECO:0000256" key="4">
    <source>
        <dbReference type="ARBA" id="ARBA00022692"/>
    </source>
</evidence>
<feature type="transmembrane region" description="Helical" evidence="9">
    <location>
        <begin position="901"/>
        <end position="921"/>
    </location>
</feature>
<accession>A0A9D2UHD6</accession>
<protein>
    <recommendedName>
        <fullName evidence="9 10">Multifunctional fusion protein</fullName>
    </recommendedName>
    <domain>
        <recommendedName>
            <fullName evidence="9">Protein translocase subunit SecD</fullName>
        </recommendedName>
    </domain>
    <domain>
        <recommendedName>
            <fullName evidence="10">Protein-export membrane protein SecF</fullName>
        </recommendedName>
    </domain>
</protein>
<dbReference type="GO" id="GO:0005886">
    <property type="term" value="C:plasma membrane"/>
    <property type="evidence" value="ECO:0007669"/>
    <property type="project" value="UniProtKB-SubCell"/>
</dbReference>
<dbReference type="HAMAP" id="MF_01464_B">
    <property type="entry name" value="SecF_B"/>
    <property type="match status" value="1"/>
</dbReference>
<feature type="transmembrane region" description="Helical" evidence="9">
    <location>
        <begin position="571"/>
        <end position="589"/>
    </location>
</feature>
<dbReference type="PANTHER" id="PTHR30081">
    <property type="entry name" value="PROTEIN-EXPORT MEMBRANE PROTEIN SEC"/>
    <property type="match status" value="1"/>
</dbReference>
<evidence type="ECO:0000256" key="9">
    <source>
        <dbReference type="HAMAP-Rule" id="MF_01463"/>
    </source>
</evidence>
<evidence type="ECO:0000256" key="5">
    <source>
        <dbReference type="ARBA" id="ARBA00022927"/>
    </source>
</evidence>
<name>A0A9D2UHD6_9BACT</name>
<evidence type="ECO:0000259" key="13">
    <source>
        <dbReference type="Pfam" id="PF22599"/>
    </source>
</evidence>
<evidence type="ECO:0000256" key="1">
    <source>
        <dbReference type="ARBA" id="ARBA00004651"/>
    </source>
</evidence>
<dbReference type="InterPro" id="IPR005791">
    <property type="entry name" value="SecD"/>
</dbReference>
<feature type="transmembrane region" description="Helical" evidence="9">
    <location>
        <begin position="977"/>
        <end position="1004"/>
    </location>
</feature>
<dbReference type="Gene3D" id="1.20.1640.10">
    <property type="entry name" value="Multidrug efflux transporter AcrB transmembrane domain"/>
    <property type="match status" value="2"/>
</dbReference>
<feature type="domain" description="Protein export membrane protein SecD/SecF C-terminal" evidence="11">
    <location>
        <begin position="824"/>
        <end position="1003"/>
    </location>
</feature>
<evidence type="ECO:0000256" key="2">
    <source>
        <dbReference type="ARBA" id="ARBA00022448"/>
    </source>
</evidence>
<organism evidence="14 15">
    <name type="scientific">Candidatus Avibacteroides avistercoris</name>
    <dbReference type="NCBI Taxonomy" id="2840690"/>
    <lineage>
        <taxon>Bacteria</taxon>
        <taxon>Pseudomonadati</taxon>
        <taxon>Bacteroidota</taxon>
        <taxon>Bacteroidia</taxon>
        <taxon>Bacteroidales</taxon>
        <taxon>Bacteroidaceae</taxon>
        <taxon>Bacteroidaceae incertae sedis</taxon>
        <taxon>Candidatus Avibacteroides</taxon>
    </lineage>
</organism>
<dbReference type="InterPro" id="IPR054384">
    <property type="entry name" value="SecDF_P1_head"/>
</dbReference>
<comment type="subunit">
    <text evidence="9">Forms a complex with SecF. Part of the essential Sec protein translocation apparatus which comprises SecA, SecYEG and auxiliary proteins SecDF. Other proteins may also be involved.</text>
</comment>
<dbReference type="EMBL" id="DWUP01000034">
    <property type="protein sequence ID" value="HJD52455.1"/>
    <property type="molecule type" value="Genomic_DNA"/>
</dbReference>